<evidence type="ECO:0000256" key="12">
    <source>
        <dbReference type="ARBA" id="ARBA00023125"/>
    </source>
</evidence>
<keyword evidence="13 15" id="KW-0234">DNA repair</keyword>
<dbReference type="Proteomes" id="UP000315995">
    <property type="component" value="Chromosome"/>
</dbReference>
<dbReference type="Gene3D" id="3.30.1490.100">
    <property type="entry name" value="DNA polymerase, Y-family, little finger domain"/>
    <property type="match status" value="1"/>
</dbReference>
<comment type="subcellular location">
    <subcellularLocation>
        <location evidence="1 15">Cytoplasm</location>
    </subcellularLocation>
</comment>
<dbReference type="InterPro" id="IPR036775">
    <property type="entry name" value="DNA_pol_Y-fam_lit_finger_sf"/>
</dbReference>
<dbReference type="GO" id="GO:0009432">
    <property type="term" value="P:SOS response"/>
    <property type="evidence" value="ECO:0007669"/>
    <property type="project" value="TreeGrafter"/>
</dbReference>
<dbReference type="InterPro" id="IPR001126">
    <property type="entry name" value="UmuC"/>
</dbReference>
<evidence type="ECO:0000313" key="17">
    <source>
        <dbReference type="EMBL" id="QDG52356.1"/>
    </source>
</evidence>
<dbReference type="InterPro" id="IPR050116">
    <property type="entry name" value="DNA_polymerase-Y"/>
</dbReference>
<dbReference type="CDD" id="cd03586">
    <property type="entry name" value="PolY_Pol_IV_kappa"/>
    <property type="match status" value="1"/>
</dbReference>
<dbReference type="EMBL" id="CP041186">
    <property type="protein sequence ID" value="QDG52356.1"/>
    <property type="molecule type" value="Genomic_DNA"/>
</dbReference>
<dbReference type="Pfam" id="PF00817">
    <property type="entry name" value="IMS"/>
    <property type="match status" value="1"/>
</dbReference>
<evidence type="ECO:0000256" key="8">
    <source>
        <dbReference type="ARBA" id="ARBA00022723"/>
    </source>
</evidence>
<evidence type="ECO:0000256" key="15">
    <source>
        <dbReference type="HAMAP-Rule" id="MF_01113"/>
    </source>
</evidence>
<dbReference type="GO" id="GO:0000287">
    <property type="term" value="F:magnesium ion binding"/>
    <property type="evidence" value="ECO:0007669"/>
    <property type="project" value="UniProtKB-UniRule"/>
</dbReference>
<accession>A0A5B8Y8F9</accession>
<evidence type="ECO:0000256" key="9">
    <source>
        <dbReference type="ARBA" id="ARBA00022763"/>
    </source>
</evidence>
<dbReference type="RefSeq" id="WP_141198828.1">
    <property type="nucleotide sequence ID" value="NZ_CP041186.1"/>
</dbReference>
<dbReference type="InterPro" id="IPR022880">
    <property type="entry name" value="DNApol_IV"/>
</dbReference>
<dbReference type="InterPro" id="IPR017961">
    <property type="entry name" value="DNA_pol_Y-fam_little_finger"/>
</dbReference>
<dbReference type="SUPFAM" id="SSF56672">
    <property type="entry name" value="DNA/RNA polymerases"/>
    <property type="match status" value="1"/>
</dbReference>
<dbReference type="GO" id="GO:0042276">
    <property type="term" value="P:error-prone translesion synthesis"/>
    <property type="evidence" value="ECO:0007669"/>
    <property type="project" value="TreeGrafter"/>
</dbReference>
<dbReference type="InterPro" id="IPR043502">
    <property type="entry name" value="DNA/RNA_pol_sf"/>
</dbReference>
<dbReference type="Pfam" id="PF11799">
    <property type="entry name" value="IMS_C"/>
    <property type="match status" value="1"/>
</dbReference>
<dbReference type="NCBIfam" id="NF002751">
    <property type="entry name" value="PRK02794.1"/>
    <property type="match status" value="1"/>
</dbReference>
<comment type="function">
    <text evidence="15">Poorly processive, error-prone DNA polymerase involved in untargeted mutagenesis. Copies undamaged DNA at stalled replication forks, which arise in vivo from mismatched or misaligned primer ends. These misaligned primers can be extended by PolIV. Exhibits no 3'-5' exonuclease (proofreading) activity. May be involved in translesional synthesis, in conjunction with the beta clamp from PolIII.</text>
</comment>
<dbReference type="GO" id="GO:0006281">
    <property type="term" value="P:DNA repair"/>
    <property type="evidence" value="ECO:0007669"/>
    <property type="project" value="UniProtKB-UniRule"/>
</dbReference>
<name>A0A4Y6PVJ2_PERCE</name>
<keyword evidence="4 15" id="KW-0963">Cytoplasm</keyword>
<dbReference type="EC" id="2.7.7.7" evidence="15"/>
<keyword evidence="10 15" id="KW-0460">Magnesium</keyword>
<sequence>MRLIFHVDMDAFFASVEQRDHPELRGRPVIVGGGKKRGVVAAASYEVRKFGVHSAMPMVRALRKCPDAVVIKPRMSHYAAASKQLMAVLDNYSPLVEPLSLDEAFLDMTGTEKLFGTPLETAAALKRDIFEATDGLTCSVGIAPNKFLAKIASDLDKPDGVTFIRHGTERQTLAPMSIRKIWGVGKKTAKKLESRMLHTIGDIAEADFIKLAGIVGERSARHLKQLARGEDDRPVVADRERKSVGAETTLSEDIRGRQQIEKHLRAQCERVARELRKKNLRAESARVKLRYSRTFRLKTRQGPMPTAADDSRTLFETTRRLLDTLELDEPIRLVGAAAFDLIAEDDTVQLALFDGERKQNAKLEKTLDAIRDKFGDKIGRGSQ</sequence>
<keyword evidence="3 15" id="KW-0515">Mutator protein</keyword>
<comment type="similarity">
    <text evidence="2 15">Belongs to the DNA polymerase type-Y family.</text>
</comment>
<dbReference type="InterPro" id="IPR024728">
    <property type="entry name" value="PolY_HhH_motif"/>
</dbReference>
<evidence type="ECO:0000256" key="13">
    <source>
        <dbReference type="ARBA" id="ARBA00023204"/>
    </source>
</evidence>
<dbReference type="OrthoDB" id="9808813at2"/>
<dbReference type="InterPro" id="IPR043128">
    <property type="entry name" value="Rev_trsase/Diguanyl_cyclase"/>
</dbReference>
<evidence type="ECO:0000256" key="3">
    <source>
        <dbReference type="ARBA" id="ARBA00022457"/>
    </source>
</evidence>
<evidence type="ECO:0000259" key="16">
    <source>
        <dbReference type="PROSITE" id="PS50173"/>
    </source>
</evidence>
<keyword evidence="12 15" id="KW-0238">DNA-binding</keyword>
<keyword evidence="8 15" id="KW-0479">Metal-binding</keyword>
<comment type="catalytic activity">
    <reaction evidence="14 15">
        <text>DNA(n) + a 2'-deoxyribonucleoside 5'-triphosphate = DNA(n+1) + diphosphate</text>
        <dbReference type="Rhea" id="RHEA:22508"/>
        <dbReference type="Rhea" id="RHEA-COMP:17339"/>
        <dbReference type="Rhea" id="RHEA-COMP:17340"/>
        <dbReference type="ChEBI" id="CHEBI:33019"/>
        <dbReference type="ChEBI" id="CHEBI:61560"/>
        <dbReference type="ChEBI" id="CHEBI:173112"/>
        <dbReference type="EC" id="2.7.7.7"/>
    </reaction>
</comment>
<feature type="binding site" evidence="15">
    <location>
        <position position="8"/>
    </location>
    <ligand>
        <name>Mg(2+)</name>
        <dbReference type="ChEBI" id="CHEBI:18420"/>
    </ligand>
</feature>
<dbReference type="SUPFAM" id="SSF100879">
    <property type="entry name" value="Lesion bypass DNA polymerase (Y-family), little finger domain"/>
    <property type="match status" value="1"/>
</dbReference>
<evidence type="ECO:0000313" key="18">
    <source>
        <dbReference type="Proteomes" id="UP000315995"/>
    </source>
</evidence>
<dbReference type="Gene3D" id="3.30.70.270">
    <property type="match status" value="1"/>
</dbReference>
<keyword evidence="11 15" id="KW-0239">DNA-directed DNA polymerase</keyword>
<evidence type="ECO:0000256" key="1">
    <source>
        <dbReference type="ARBA" id="ARBA00004496"/>
    </source>
</evidence>
<dbReference type="Pfam" id="PF11798">
    <property type="entry name" value="IMS_HHH"/>
    <property type="match status" value="1"/>
</dbReference>
<evidence type="ECO:0000256" key="11">
    <source>
        <dbReference type="ARBA" id="ARBA00022932"/>
    </source>
</evidence>
<keyword evidence="6 15" id="KW-0548">Nucleotidyltransferase</keyword>
<feature type="active site" evidence="15">
    <location>
        <position position="103"/>
    </location>
</feature>
<evidence type="ECO:0000256" key="2">
    <source>
        <dbReference type="ARBA" id="ARBA00010945"/>
    </source>
</evidence>
<keyword evidence="7 15" id="KW-0235">DNA replication</keyword>
<evidence type="ECO:0000256" key="14">
    <source>
        <dbReference type="ARBA" id="ARBA00049244"/>
    </source>
</evidence>
<keyword evidence="18" id="KW-1185">Reference proteome</keyword>
<dbReference type="GO" id="GO:0003887">
    <property type="term" value="F:DNA-directed DNA polymerase activity"/>
    <property type="evidence" value="ECO:0007669"/>
    <property type="project" value="UniProtKB-UniRule"/>
</dbReference>
<evidence type="ECO:0000256" key="6">
    <source>
        <dbReference type="ARBA" id="ARBA00022695"/>
    </source>
</evidence>
<organism evidence="17 18">
    <name type="scientific">Persicimonas caeni</name>
    <dbReference type="NCBI Taxonomy" id="2292766"/>
    <lineage>
        <taxon>Bacteria</taxon>
        <taxon>Deltaproteobacteria</taxon>
        <taxon>Bradymonadales</taxon>
        <taxon>Bradymonadaceae</taxon>
        <taxon>Persicimonas</taxon>
    </lineage>
</organism>
<evidence type="ECO:0000256" key="7">
    <source>
        <dbReference type="ARBA" id="ARBA00022705"/>
    </source>
</evidence>
<feature type="site" description="Substrate discrimination" evidence="15">
    <location>
        <position position="13"/>
    </location>
</feature>
<proteinExistence type="inferred from homology"/>
<gene>
    <name evidence="15" type="primary">dinB</name>
    <name evidence="17" type="ORF">FIV42_16895</name>
</gene>
<dbReference type="PANTHER" id="PTHR11076">
    <property type="entry name" value="DNA REPAIR POLYMERASE UMUC / TRANSFERASE FAMILY MEMBER"/>
    <property type="match status" value="1"/>
</dbReference>
<keyword evidence="5 15" id="KW-0808">Transferase</keyword>
<dbReference type="GO" id="GO:0006261">
    <property type="term" value="P:DNA-templated DNA replication"/>
    <property type="evidence" value="ECO:0007669"/>
    <property type="project" value="UniProtKB-UniRule"/>
</dbReference>
<reference evidence="17 18" key="1">
    <citation type="submission" date="2019-06" db="EMBL/GenBank/DDBJ databases">
        <title>Persicimonas caeni gen. nov., sp. nov., a predatory bacterium isolated from solar saltern.</title>
        <authorList>
            <person name="Wang S."/>
        </authorList>
    </citation>
    <scope>NUCLEOTIDE SEQUENCE [LARGE SCALE GENOMIC DNA]</scope>
    <source>
        <strain evidence="17 18">YN101</strain>
    </source>
</reference>
<evidence type="ECO:0000256" key="4">
    <source>
        <dbReference type="ARBA" id="ARBA00022490"/>
    </source>
</evidence>
<keyword evidence="9 15" id="KW-0227">DNA damage</keyword>
<dbReference type="GO" id="GO:0003684">
    <property type="term" value="F:damaged DNA binding"/>
    <property type="evidence" value="ECO:0007669"/>
    <property type="project" value="InterPro"/>
</dbReference>
<comment type="cofactor">
    <cofactor evidence="15">
        <name>Mg(2+)</name>
        <dbReference type="ChEBI" id="CHEBI:18420"/>
    </cofactor>
    <text evidence="15">Binds 2 magnesium ions per subunit.</text>
</comment>
<protein>
    <recommendedName>
        <fullName evidence="15">DNA polymerase IV</fullName>
        <shortName evidence="15">Pol IV</shortName>
        <ecNumber evidence="15">2.7.7.7</ecNumber>
    </recommendedName>
</protein>
<dbReference type="PANTHER" id="PTHR11076:SF33">
    <property type="entry name" value="DNA POLYMERASE KAPPA"/>
    <property type="match status" value="1"/>
</dbReference>
<dbReference type="AlphaFoldDB" id="A0A4Y6PVJ2"/>
<dbReference type="NCBIfam" id="NF002677">
    <property type="entry name" value="PRK02406.1"/>
    <property type="match status" value="1"/>
</dbReference>
<feature type="domain" description="UmuC" evidence="16">
    <location>
        <begin position="4"/>
        <end position="185"/>
    </location>
</feature>
<dbReference type="GO" id="GO:0005829">
    <property type="term" value="C:cytosol"/>
    <property type="evidence" value="ECO:0007669"/>
    <property type="project" value="TreeGrafter"/>
</dbReference>
<dbReference type="FunFam" id="3.40.1170.60:FF:000001">
    <property type="entry name" value="DNA polymerase IV"/>
    <property type="match status" value="1"/>
</dbReference>
<dbReference type="PROSITE" id="PS50173">
    <property type="entry name" value="UMUC"/>
    <property type="match status" value="1"/>
</dbReference>
<dbReference type="Gene3D" id="1.10.150.20">
    <property type="entry name" value="5' to 3' exonuclease, C-terminal subdomain"/>
    <property type="match status" value="1"/>
</dbReference>
<evidence type="ECO:0000256" key="10">
    <source>
        <dbReference type="ARBA" id="ARBA00022842"/>
    </source>
</evidence>
<comment type="subunit">
    <text evidence="15">Monomer.</text>
</comment>
<evidence type="ECO:0000256" key="5">
    <source>
        <dbReference type="ARBA" id="ARBA00022679"/>
    </source>
</evidence>
<feature type="binding site" evidence="15">
    <location>
        <position position="102"/>
    </location>
    <ligand>
        <name>Mg(2+)</name>
        <dbReference type="ChEBI" id="CHEBI:18420"/>
    </ligand>
</feature>
<dbReference type="HAMAP" id="MF_01113">
    <property type="entry name" value="DNApol_IV"/>
    <property type="match status" value="1"/>
</dbReference>
<accession>A0A4Y6PVJ2</accession>
<dbReference type="Gene3D" id="3.40.1170.60">
    <property type="match status" value="1"/>
</dbReference>